<comment type="caution">
    <text evidence="3">The sequence shown here is derived from an EMBL/GenBank/DDBJ whole genome shotgun (WGS) entry which is preliminary data.</text>
</comment>
<evidence type="ECO:0000259" key="2">
    <source>
        <dbReference type="Pfam" id="PF24864"/>
    </source>
</evidence>
<evidence type="ECO:0000313" key="3">
    <source>
        <dbReference type="EMBL" id="TDZ41094.1"/>
    </source>
</evidence>
<dbReference type="PANTHER" id="PTHR42085">
    <property type="entry name" value="F-BOX DOMAIN-CONTAINING PROTEIN"/>
    <property type="match status" value="1"/>
</dbReference>
<feature type="domain" description="DUF7730" evidence="2">
    <location>
        <begin position="26"/>
        <end position="222"/>
    </location>
</feature>
<protein>
    <recommendedName>
        <fullName evidence="2">DUF7730 domain-containing protein</fullName>
    </recommendedName>
</protein>
<feature type="compositionally biased region" description="Basic and acidic residues" evidence="1">
    <location>
        <begin position="425"/>
        <end position="439"/>
    </location>
</feature>
<organism evidence="3 4">
    <name type="scientific">Colletotrichum trifolii</name>
    <dbReference type="NCBI Taxonomy" id="5466"/>
    <lineage>
        <taxon>Eukaryota</taxon>
        <taxon>Fungi</taxon>
        <taxon>Dikarya</taxon>
        <taxon>Ascomycota</taxon>
        <taxon>Pezizomycotina</taxon>
        <taxon>Sordariomycetes</taxon>
        <taxon>Hypocreomycetidae</taxon>
        <taxon>Glomerellales</taxon>
        <taxon>Glomerellaceae</taxon>
        <taxon>Colletotrichum</taxon>
        <taxon>Colletotrichum orbiculare species complex</taxon>
    </lineage>
</organism>
<reference evidence="3 4" key="1">
    <citation type="submission" date="2018-12" db="EMBL/GenBank/DDBJ databases">
        <title>Genome sequence and assembly of Colletotrichum trifolii.</title>
        <authorList>
            <person name="Gan P."/>
            <person name="Shirasu K."/>
        </authorList>
    </citation>
    <scope>NUCLEOTIDE SEQUENCE [LARGE SCALE GENOMIC DNA]</scope>
    <source>
        <strain evidence="3 4">543-2</strain>
    </source>
</reference>
<evidence type="ECO:0000256" key="1">
    <source>
        <dbReference type="SAM" id="MobiDB-lite"/>
    </source>
</evidence>
<feature type="region of interest" description="Disordered" evidence="1">
    <location>
        <begin position="425"/>
        <end position="456"/>
    </location>
</feature>
<dbReference type="AlphaFoldDB" id="A0A4R8QPA8"/>
<gene>
    <name evidence="3" type="ORF">CTRI78_v009984</name>
</gene>
<name>A0A4R8QPA8_COLTR</name>
<dbReference type="InterPro" id="IPR038883">
    <property type="entry name" value="AN11006-like"/>
</dbReference>
<evidence type="ECO:0000313" key="4">
    <source>
        <dbReference type="Proteomes" id="UP000295703"/>
    </source>
</evidence>
<dbReference type="STRING" id="5466.A0A4R8QPA8"/>
<sequence length="456" mass="52865">MRPPNLTLRITGLRPPWSQARPHKPNFFSLPLEIRIMIYEYTLVDPVKRWEKKHDASCCWLTTDPKKTQPPPFATMHVWICEDPFSFETEVECECAKRKGVHLLAANRQIHAEAASIFWSRNTFYCLDVLDVIAASYGIIRPAYQRLISGLSIVSPGEGRHIDHEWEFAKRWGAENYCPDMWLYFWTIIVPFKSLRMLEVDIIMLTVNAGWVEKIMSLRPQLAIHTVSLQPFCKTMLRDFSTYPWRFSCDSEAVFYVKMTGPVITAASAELTRGGDALSKLGMDSFFQKEELASRINAGHFDDPNNSPRRPGEWRLPHGFDDDNSGATVTLGDGSQVRVQFYGLPFSESKRRENMRKKRELHENQAILFGTITLETWRECKRFQRNRHLEIQQAAADEAKWRRRHLHAGPYPFVAKIDMERVAAEAQRDSEQANAEARKRERKRVIVGKNHRGQQK</sequence>
<feature type="region of interest" description="Disordered" evidence="1">
    <location>
        <begin position="297"/>
        <end position="319"/>
    </location>
</feature>
<dbReference type="InterPro" id="IPR056632">
    <property type="entry name" value="DUF7730"/>
</dbReference>
<feature type="compositionally biased region" description="Basic and acidic residues" evidence="1">
    <location>
        <begin position="310"/>
        <end position="319"/>
    </location>
</feature>
<keyword evidence="4" id="KW-1185">Reference proteome</keyword>
<feature type="compositionally biased region" description="Basic residues" evidence="1">
    <location>
        <begin position="440"/>
        <end position="456"/>
    </location>
</feature>
<dbReference type="Proteomes" id="UP000295703">
    <property type="component" value="Unassembled WGS sequence"/>
</dbReference>
<accession>A0A4R8QPA8</accession>
<dbReference type="EMBL" id="RYZW01000148">
    <property type="protein sequence ID" value="TDZ41094.1"/>
    <property type="molecule type" value="Genomic_DNA"/>
</dbReference>
<proteinExistence type="predicted"/>
<dbReference type="Pfam" id="PF24864">
    <property type="entry name" value="DUF7730"/>
    <property type="match status" value="1"/>
</dbReference>
<dbReference type="PANTHER" id="PTHR42085:SF2">
    <property type="entry name" value="F-BOX DOMAIN-CONTAINING PROTEIN"/>
    <property type="match status" value="1"/>
</dbReference>